<sequence length="421" mass="46707">MHLAVTGDQSVDIRSGKRDVLVDGHVEKGFEYVREQFERNFRERGEQGAACAIYHQGERVVDLWGGTQCEDSQVAWSPETLTLCFSVTKGMAAAALAVAHSQSLFELDQTVATYWPEFAKQGKEQITVRQLLSHQAGLVTTGRPLEADQLADQDGLAEILQNQRPLWEPGSRHGYHTLTLGWYQSELLRRIDPLGRSIGVFFQQEIAERLGIEFYIGLPRHISLGRLSTIQGFHRYEMLGHLHELPPMMVLSGILPNSLVSKSIRTLKINNPAEIGSEKYRHLEIPSANGFGQAIAVAKVYEVLARGGKELGLRSETYRELIAPPTTPRDGNYDAILKMDTSYQFGFSRPSRGMPFGSDSTAFGCPGAGGSFGMADPSHRAGFAYITNKMGFRLSDDPREKAVRDAFYECIGANAQQRQIA</sequence>
<dbReference type="Proteomes" id="UP000315471">
    <property type="component" value="Unassembled WGS sequence"/>
</dbReference>
<dbReference type="PANTHER" id="PTHR43319:SF3">
    <property type="entry name" value="BETA-LACTAMASE-RELATED DOMAIN-CONTAINING PROTEIN"/>
    <property type="match status" value="1"/>
</dbReference>
<keyword evidence="3" id="KW-1185">Reference proteome</keyword>
<feature type="domain" description="Beta-lactamase-related" evidence="1">
    <location>
        <begin position="37"/>
        <end position="402"/>
    </location>
</feature>
<evidence type="ECO:0000313" key="3">
    <source>
        <dbReference type="Proteomes" id="UP000315471"/>
    </source>
</evidence>
<dbReference type="Gene3D" id="3.40.710.10">
    <property type="entry name" value="DD-peptidase/beta-lactamase superfamily"/>
    <property type="match status" value="1"/>
</dbReference>
<dbReference type="InterPro" id="IPR012338">
    <property type="entry name" value="Beta-lactam/transpept-like"/>
</dbReference>
<organism evidence="2 3">
    <name type="scientific">Novipirellula aureliae</name>
    <dbReference type="NCBI Taxonomy" id="2527966"/>
    <lineage>
        <taxon>Bacteria</taxon>
        <taxon>Pseudomonadati</taxon>
        <taxon>Planctomycetota</taxon>
        <taxon>Planctomycetia</taxon>
        <taxon>Pirellulales</taxon>
        <taxon>Pirellulaceae</taxon>
        <taxon>Novipirellula</taxon>
    </lineage>
</organism>
<dbReference type="InterPro" id="IPR052907">
    <property type="entry name" value="Beta-lactamase/esterase"/>
</dbReference>
<gene>
    <name evidence="2" type="primary">ampC</name>
    <name evidence="2" type="ORF">Q31b_05820</name>
</gene>
<dbReference type="AlphaFoldDB" id="A0A5C6E9H7"/>
<evidence type="ECO:0000313" key="2">
    <source>
        <dbReference type="EMBL" id="TWU45410.1"/>
    </source>
</evidence>
<reference evidence="2 3" key="1">
    <citation type="submission" date="2019-02" db="EMBL/GenBank/DDBJ databases">
        <title>Deep-cultivation of Planctomycetes and their phenomic and genomic characterization uncovers novel biology.</title>
        <authorList>
            <person name="Wiegand S."/>
            <person name="Jogler M."/>
            <person name="Boedeker C."/>
            <person name="Pinto D."/>
            <person name="Vollmers J."/>
            <person name="Rivas-Marin E."/>
            <person name="Kohn T."/>
            <person name="Peeters S.H."/>
            <person name="Heuer A."/>
            <person name="Rast P."/>
            <person name="Oberbeckmann S."/>
            <person name="Bunk B."/>
            <person name="Jeske O."/>
            <person name="Meyerdierks A."/>
            <person name="Storesund J.E."/>
            <person name="Kallscheuer N."/>
            <person name="Luecker S."/>
            <person name="Lage O.M."/>
            <person name="Pohl T."/>
            <person name="Merkel B.J."/>
            <person name="Hornburger P."/>
            <person name="Mueller R.-W."/>
            <person name="Bruemmer F."/>
            <person name="Labrenz M."/>
            <person name="Spormann A.M."/>
            <person name="Op Den Camp H."/>
            <person name="Overmann J."/>
            <person name="Amann R."/>
            <person name="Jetten M.S.M."/>
            <person name="Mascher T."/>
            <person name="Medema M.H."/>
            <person name="Devos D.P."/>
            <person name="Kaster A.-K."/>
            <person name="Ovreas L."/>
            <person name="Rohde M."/>
            <person name="Galperin M.Y."/>
            <person name="Jogler C."/>
        </authorList>
    </citation>
    <scope>NUCLEOTIDE SEQUENCE [LARGE SCALE GENOMIC DNA]</scope>
    <source>
        <strain evidence="2 3">Q31b</strain>
    </source>
</reference>
<dbReference type="Pfam" id="PF00144">
    <property type="entry name" value="Beta-lactamase"/>
    <property type="match status" value="1"/>
</dbReference>
<protein>
    <submittedName>
        <fullName evidence="2">Beta-lactamase</fullName>
        <ecNumber evidence="2">3.5.2.6</ecNumber>
    </submittedName>
</protein>
<dbReference type="EC" id="3.5.2.6" evidence="2"/>
<evidence type="ECO:0000259" key="1">
    <source>
        <dbReference type="Pfam" id="PF00144"/>
    </source>
</evidence>
<accession>A0A5C6E9H7</accession>
<dbReference type="SUPFAM" id="SSF56601">
    <property type="entry name" value="beta-lactamase/transpeptidase-like"/>
    <property type="match status" value="1"/>
</dbReference>
<proteinExistence type="predicted"/>
<dbReference type="OrthoDB" id="9770183at2"/>
<dbReference type="EMBL" id="SJPY01000001">
    <property type="protein sequence ID" value="TWU45410.1"/>
    <property type="molecule type" value="Genomic_DNA"/>
</dbReference>
<name>A0A5C6E9H7_9BACT</name>
<dbReference type="GO" id="GO:0008800">
    <property type="term" value="F:beta-lactamase activity"/>
    <property type="evidence" value="ECO:0007669"/>
    <property type="project" value="UniProtKB-EC"/>
</dbReference>
<keyword evidence="2" id="KW-0378">Hydrolase</keyword>
<dbReference type="PANTHER" id="PTHR43319">
    <property type="entry name" value="BETA-LACTAMASE-RELATED"/>
    <property type="match status" value="1"/>
</dbReference>
<dbReference type="InterPro" id="IPR001466">
    <property type="entry name" value="Beta-lactam-related"/>
</dbReference>
<comment type="caution">
    <text evidence="2">The sequence shown here is derived from an EMBL/GenBank/DDBJ whole genome shotgun (WGS) entry which is preliminary data.</text>
</comment>